<evidence type="ECO:0000313" key="4">
    <source>
        <dbReference type="EMBL" id="MBF1447158.1"/>
    </source>
</evidence>
<dbReference type="EMBL" id="JABZTM010000073">
    <property type="protein sequence ID" value="MBF1447158.1"/>
    <property type="molecule type" value="Genomic_DNA"/>
</dbReference>
<evidence type="ECO:0000256" key="2">
    <source>
        <dbReference type="SAM" id="MobiDB-lite"/>
    </source>
</evidence>
<evidence type="ECO:0000256" key="1">
    <source>
        <dbReference type="ARBA" id="ARBA00023125"/>
    </source>
</evidence>
<keyword evidence="1" id="KW-0238">DNA-binding</keyword>
<gene>
    <name evidence="4" type="ORF">HXN55_07240</name>
</gene>
<dbReference type="RefSeq" id="WP_276659002.1">
    <property type="nucleotide sequence ID" value="NZ_JABZTM010000073.1"/>
</dbReference>
<dbReference type="NCBIfam" id="TIGR01201">
    <property type="entry name" value="HU_rel"/>
    <property type="match status" value="1"/>
</dbReference>
<evidence type="ECO:0000313" key="5">
    <source>
        <dbReference type="Proteomes" id="UP000787419"/>
    </source>
</evidence>
<dbReference type="SUPFAM" id="SSF47729">
    <property type="entry name" value="IHF-like DNA-binding proteins"/>
    <property type="match status" value="1"/>
</dbReference>
<dbReference type="Proteomes" id="UP000787419">
    <property type="component" value="Unassembled WGS sequence"/>
</dbReference>
<dbReference type="AlphaFoldDB" id="A0A9D5WWC8"/>
<evidence type="ECO:0000259" key="3">
    <source>
        <dbReference type="Pfam" id="PF18291"/>
    </source>
</evidence>
<dbReference type="Gene3D" id="4.10.520.10">
    <property type="entry name" value="IHF-like DNA-binding proteins"/>
    <property type="match status" value="1"/>
</dbReference>
<protein>
    <submittedName>
        <fullName evidence="4">Histidinol phosphate phosphatase</fullName>
    </submittedName>
</protein>
<sequence length="150" mass="16642">MTKCLSFTIREQKMSVGPKKGQKVYIARPTDRQRVTHRQFCEEVAHATTFTGAEVEAVLRLAAEMAKKHVESGESVDFGDIGTLSPSFKSKAVDHIEDFNATRDIKKPMVKLRPSVRYFTLEGVTYERVEPKAKKPAGNKPAGGGTQPHP</sequence>
<dbReference type="Pfam" id="PF18291">
    <property type="entry name" value="HU-HIG"/>
    <property type="match status" value="1"/>
</dbReference>
<dbReference type="InterPro" id="IPR005902">
    <property type="entry name" value="HU_DNA-bd_put"/>
</dbReference>
<feature type="compositionally biased region" description="Gly residues" evidence="2">
    <location>
        <begin position="141"/>
        <end position="150"/>
    </location>
</feature>
<feature type="domain" description="HU" evidence="3">
    <location>
        <begin position="8"/>
        <end position="117"/>
    </location>
</feature>
<reference evidence="4" key="1">
    <citation type="submission" date="2020-04" db="EMBL/GenBank/DDBJ databases">
        <title>Deep metagenomics examines the oral microbiome during advanced dental caries in children, revealing novel taxa and co-occurrences with host molecules.</title>
        <authorList>
            <person name="Baker J.L."/>
            <person name="Morton J.T."/>
            <person name="Dinis M."/>
            <person name="Alvarez R."/>
            <person name="Tran N.C."/>
            <person name="Knight R."/>
            <person name="Edlund A."/>
        </authorList>
    </citation>
    <scope>NUCLEOTIDE SEQUENCE</scope>
    <source>
        <strain evidence="4">JCVI_32_bin.50</strain>
    </source>
</reference>
<dbReference type="InterPro" id="IPR010992">
    <property type="entry name" value="IHF-like_DNA-bd_dom_sf"/>
</dbReference>
<feature type="region of interest" description="Disordered" evidence="2">
    <location>
        <begin position="129"/>
        <end position="150"/>
    </location>
</feature>
<dbReference type="GO" id="GO:0003677">
    <property type="term" value="F:DNA binding"/>
    <property type="evidence" value="ECO:0007669"/>
    <property type="project" value="UniProtKB-KW"/>
</dbReference>
<proteinExistence type="predicted"/>
<name>A0A9D5WWC8_9BACT</name>
<dbReference type="InterPro" id="IPR041607">
    <property type="entry name" value="HU-HIG"/>
</dbReference>
<accession>A0A9D5WWC8</accession>
<organism evidence="4 5">
    <name type="scientific">Prevotella nigrescens</name>
    <dbReference type="NCBI Taxonomy" id="28133"/>
    <lineage>
        <taxon>Bacteria</taxon>
        <taxon>Pseudomonadati</taxon>
        <taxon>Bacteroidota</taxon>
        <taxon>Bacteroidia</taxon>
        <taxon>Bacteroidales</taxon>
        <taxon>Prevotellaceae</taxon>
        <taxon>Prevotella</taxon>
    </lineage>
</organism>
<comment type="caution">
    <text evidence="4">The sequence shown here is derived from an EMBL/GenBank/DDBJ whole genome shotgun (WGS) entry which is preliminary data.</text>
</comment>